<keyword evidence="6" id="KW-0325">Glycoprotein</keyword>
<evidence type="ECO:0000256" key="3">
    <source>
        <dbReference type="ARBA" id="ARBA00022692"/>
    </source>
</evidence>
<evidence type="ECO:0000256" key="2">
    <source>
        <dbReference type="ARBA" id="ARBA00005585"/>
    </source>
</evidence>
<evidence type="ECO:0000259" key="8">
    <source>
        <dbReference type="PROSITE" id="PS50156"/>
    </source>
</evidence>
<comment type="subcellular location">
    <subcellularLocation>
        <location evidence="1">Membrane</location>
        <topology evidence="1">Multi-pass membrane protein</topology>
    </subcellularLocation>
</comment>
<feature type="domain" description="SSD" evidence="8">
    <location>
        <begin position="1"/>
        <end position="85"/>
    </location>
</feature>
<evidence type="ECO:0000256" key="5">
    <source>
        <dbReference type="ARBA" id="ARBA00023136"/>
    </source>
</evidence>
<evidence type="ECO:0000256" key="7">
    <source>
        <dbReference type="SAM" id="Phobius"/>
    </source>
</evidence>
<dbReference type="InterPro" id="IPR000731">
    <property type="entry name" value="SSD"/>
</dbReference>
<evidence type="ECO:0000256" key="6">
    <source>
        <dbReference type="ARBA" id="ARBA00023180"/>
    </source>
</evidence>
<dbReference type="Pfam" id="PF00873">
    <property type="entry name" value="ACR_tran"/>
    <property type="match status" value="1"/>
</dbReference>
<keyword evidence="5 7" id="KW-0472">Membrane</keyword>
<dbReference type="PANTHER" id="PTHR10796:SF92">
    <property type="entry name" value="PATCHED-RELATED, ISOFORM A"/>
    <property type="match status" value="1"/>
</dbReference>
<name>A0ABY6K1P4_9ARAC</name>
<dbReference type="PANTHER" id="PTHR10796">
    <property type="entry name" value="PATCHED-RELATED"/>
    <property type="match status" value="1"/>
</dbReference>
<evidence type="ECO:0000313" key="9">
    <source>
        <dbReference type="EMBL" id="UYV62221.1"/>
    </source>
</evidence>
<evidence type="ECO:0000313" key="10">
    <source>
        <dbReference type="Proteomes" id="UP001235939"/>
    </source>
</evidence>
<feature type="transmembrane region" description="Helical" evidence="7">
    <location>
        <begin position="449"/>
        <end position="477"/>
    </location>
</feature>
<gene>
    <name evidence="9" type="ORF">LAZ67_1008282</name>
</gene>
<feature type="transmembrane region" description="Helical" evidence="7">
    <location>
        <begin position="57"/>
        <end position="86"/>
    </location>
</feature>
<organism evidence="9 10">
    <name type="scientific">Cordylochernes scorpioides</name>
    <dbReference type="NCBI Taxonomy" id="51811"/>
    <lineage>
        <taxon>Eukaryota</taxon>
        <taxon>Metazoa</taxon>
        <taxon>Ecdysozoa</taxon>
        <taxon>Arthropoda</taxon>
        <taxon>Chelicerata</taxon>
        <taxon>Arachnida</taxon>
        <taxon>Pseudoscorpiones</taxon>
        <taxon>Cheliferoidea</taxon>
        <taxon>Chernetidae</taxon>
        <taxon>Cordylochernes</taxon>
    </lineage>
</organism>
<dbReference type="InterPro" id="IPR001036">
    <property type="entry name" value="Acrflvin-R"/>
</dbReference>
<sequence>MDDTFMLITAWVQTDPRQDIETRLRSAYGHVGVSITITSLTNLLSFLMGAVTPFPAISIFCLYMSFSLVLCYFFQITLFGGFLVIFARFEERGRHSLFFWTDVVMEEQAKDKSKLFRLMMTASSDKERQDTAITRFFRDKLGEWMTRPGVKSIVLLVFTAYLAVSIVGITNISTGMDIKDLVRTDSYAHDMFQVMRDYFTKYQIRYQIVLNETMDFADPNVQREVENMLQKFESIPNAADSSVTWSWLRMYKRFQTDYRTKDLLFGYNMTKKEEFIKGLRDVFFRFPVGRLFEKDVLFNENFTEIRTTRYFMLIYELKDSTAEKNLYKDLSTIKNSLPFSVATYNQFFPYFYQYTIITPSTVTSLSVATLILLITIFIFIPNFACALAVTFSVISVEIGVMGFMSFWNVSLNGIVMMSLVTCVGLSVDYAAHVSYAYISSTEKDPNKRLINSIYCTGTPIVQSSLSTLLSIVLVFFLPSRTFLSPAKNIFLLIIFAVYHSIFLLPILLSLGTTILEKVTKENKSDSSKCTIRSIDGSITDIYKEKDLNAHAYINQNFSDSNSVIVIRL</sequence>
<dbReference type="Gene3D" id="1.20.1640.10">
    <property type="entry name" value="Multidrug efflux transporter AcrB transmembrane domain"/>
    <property type="match status" value="2"/>
</dbReference>
<proteinExistence type="inferred from homology"/>
<feature type="transmembrane region" description="Helical" evidence="7">
    <location>
        <begin position="387"/>
        <end position="407"/>
    </location>
</feature>
<dbReference type="InterPro" id="IPR003392">
    <property type="entry name" value="PTHD_SSD"/>
</dbReference>
<feature type="transmembrane region" description="Helical" evidence="7">
    <location>
        <begin position="153"/>
        <end position="173"/>
    </location>
</feature>
<feature type="transmembrane region" description="Helical" evidence="7">
    <location>
        <begin position="413"/>
        <end position="437"/>
    </location>
</feature>
<protein>
    <submittedName>
        <fullName evidence="9">Daf-6</fullName>
    </submittedName>
</protein>
<feature type="transmembrane region" description="Helical" evidence="7">
    <location>
        <begin position="362"/>
        <end position="380"/>
    </location>
</feature>
<feature type="transmembrane region" description="Helical" evidence="7">
    <location>
        <begin position="489"/>
        <end position="515"/>
    </location>
</feature>
<dbReference type="SUPFAM" id="SSF82866">
    <property type="entry name" value="Multidrug efflux transporter AcrB transmembrane domain"/>
    <property type="match status" value="2"/>
</dbReference>
<evidence type="ECO:0000256" key="4">
    <source>
        <dbReference type="ARBA" id="ARBA00022989"/>
    </source>
</evidence>
<dbReference type="Pfam" id="PF02460">
    <property type="entry name" value="Patched"/>
    <property type="match status" value="1"/>
</dbReference>
<keyword evidence="3 7" id="KW-0812">Transmembrane</keyword>
<evidence type="ECO:0000256" key="1">
    <source>
        <dbReference type="ARBA" id="ARBA00004141"/>
    </source>
</evidence>
<accession>A0ABY6K1P4</accession>
<keyword evidence="4 7" id="KW-1133">Transmembrane helix</keyword>
<dbReference type="EMBL" id="CP092863">
    <property type="protein sequence ID" value="UYV62221.1"/>
    <property type="molecule type" value="Genomic_DNA"/>
</dbReference>
<keyword evidence="10" id="KW-1185">Reference proteome</keyword>
<dbReference type="PROSITE" id="PS50156">
    <property type="entry name" value="SSD"/>
    <property type="match status" value="1"/>
</dbReference>
<feature type="transmembrane region" description="Helical" evidence="7">
    <location>
        <begin position="27"/>
        <end position="51"/>
    </location>
</feature>
<reference evidence="9 10" key="1">
    <citation type="submission" date="2022-01" db="EMBL/GenBank/DDBJ databases">
        <title>A chromosomal length assembly of Cordylochernes scorpioides.</title>
        <authorList>
            <person name="Zeh D."/>
            <person name="Zeh J."/>
        </authorList>
    </citation>
    <scope>NUCLEOTIDE SEQUENCE [LARGE SCALE GENOMIC DNA]</scope>
    <source>
        <strain evidence="9">IN4F17</strain>
        <tissue evidence="9">Whole Body</tissue>
    </source>
</reference>
<dbReference type="Proteomes" id="UP001235939">
    <property type="component" value="Chromosome 01"/>
</dbReference>
<dbReference type="InterPro" id="IPR051697">
    <property type="entry name" value="Patched_domain-protein"/>
</dbReference>
<comment type="similarity">
    <text evidence="2">Belongs to the patched family.</text>
</comment>